<proteinExistence type="inferred from homology"/>
<evidence type="ECO:0000256" key="1">
    <source>
        <dbReference type="ARBA" id="ARBA00022490"/>
    </source>
</evidence>
<evidence type="ECO:0000256" key="3">
    <source>
        <dbReference type="ARBA" id="ARBA00022603"/>
    </source>
</evidence>
<dbReference type="EMBL" id="BSDZ01000011">
    <property type="protein sequence ID" value="GLI61977.1"/>
    <property type="molecule type" value="Genomic_DNA"/>
</dbReference>
<dbReference type="Pfam" id="PF00590">
    <property type="entry name" value="TP_methylase"/>
    <property type="match status" value="1"/>
</dbReference>
<feature type="domain" description="RsmI HTH" evidence="8">
    <location>
        <begin position="362"/>
        <end position="404"/>
    </location>
</feature>
<keyword evidence="5" id="KW-0949">S-adenosyl-L-methionine</keyword>
<dbReference type="NCBIfam" id="TIGR00096">
    <property type="entry name" value="16S rRNA (cytidine(1402)-2'-O)-methyltransferase"/>
    <property type="match status" value="1"/>
</dbReference>
<keyword evidence="3" id="KW-0489">Methyltransferase</keyword>
<evidence type="ECO:0008006" key="11">
    <source>
        <dbReference type="Google" id="ProtNLM"/>
    </source>
</evidence>
<gene>
    <name evidence="9" type="ORF">VaNZ11_004543</name>
</gene>
<sequence length="420" mass="44417">KIFLCDRLSTVMSAYRLAGGTGALRASARHFLVVLCPRLNFVTLRTNLLDSRQALANPTESHTTGNAGPSLTRQELDVDPDVDALGPGPGPGSLRDAVATASTEKVLLAPGLYVIPTPIGNLQDITLRAVDTLRGVNLLLAEDTRHTRKLLNFLNIRHLEVLSCNEHNEKHRLARVLQRLQHGEPVGLVSDAGMPGISDPGHVVVAAAAEAGVRVVVLPGPCAFVTALVGSGLPTEAFTFAGFLPPKSGARRHALERLASQAGTLVLYAPPHGLGSVLRDCVEVLGGGRRCCVAREISKVHEEYFRSTLEDALREFSEVREARGEICLLIEGCGSLELQSVAATLERDGLAGAVVTTAAVGPGAVERVLRELLAAGMPVSGAVKEVVSNLGANKKAAYSTALRLSEQLGRESNAGTMEKR</sequence>
<dbReference type="InterPro" id="IPR053910">
    <property type="entry name" value="RsmI_HTH"/>
</dbReference>
<keyword evidence="1" id="KW-0963">Cytoplasm</keyword>
<dbReference type="InterPro" id="IPR000878">
    <property type="entry name" value="4pyrrol_Mease"/>
</dbReference>
<dbReference type="InterPro" id="IPR008189">
    <property type="entry name" value="rRNA_ssu_MeTfrase_I"/>
</dbReference>
<dbReference type="Gene3D" id="3.40.1010.10">
    <property type="entry name" value="Cobalt-precorrin-4 Transmethylase, Domain 1"/>
    <property type="match status" value="1"/>
</dbReference>
<keyword evidence="2" id="KW-0698">rRNA processing</keyword>
<evidence type="ECO:0000256" key="5">
    <source>
        <dbReference type="ARBA" id="ARBA00022691"/>
    </source>
</evidence>
<dbReference type="Pfam" id="PF23016">
    <property type="entry name" value="RsmI_C"/>
    <property type="match status" value="1"/>
</dbReference>
<dbReference type="SUPFAM" id="SSF53790">
    <property type="entry name" value="Tetrapyrrole methylase"/>
    <property type="match status" value="1"/>
</dbReference>
<evidence type="ECO:0000259" key="8">
    <source>
        <dbReference type="Pfam" id="PF23016"/>
    </source>
</evidence>
<feature type="non-terminal residue" evidence="9">
    <location>
        <position position="1"/>
    </location>
</feature>
<dbReference type="HAMAP" id="MF_01877">
    <property type="entry name" value="16SrRNA_methyltr_I"/>
    <property type="match status" value="1"/>
</dbReference>
<dbReference type="PANTHER" id="PTHR46111">
    <property type="entry name" value="RIBOSOMAL RNA SMALL SUBUNIT METHYLTRANSFERASE I"/>
    <property type="match status" value="1"/>
</dbReference>
<dbReference type="CDD" id="cd11648">
    <property type="entry name" value="RsmI"/>
    <property type="match status" value="1"/>
</dbReference>
<feature type="region of interest" description="Disordered" evidence="6">
    <location>
        <begin position="55"/>
        <end position="74"/>
    </location>
</feature>
<dbReference type="InterPro" id="IPR014776">
    <property type="entry name" value="4pyrrole_Mease_sub2"/>
</dbReference>
<evidence type="ECO:0000256" key="2">
    <source>
        <dbReference type="ARBA" id="ARBA00022552"/>
    </source>
</evidence>
<dbReference type="InterPro" id="IPR018063">
    <property type="entry name" value="SAM_MeTrfase_RsmI_CS"/>
</dbReference>
<feature type="compositionally biased region" description="Polar residues" evidence="6">
    <location>
        <begin position="55"/>
        <end position="73"/>
    </location>
</feature>
<evidence type="ECO:0000256" key="6">
    <source>
        <dbReference type="SAM" id="MobiDB-lite"/>
    </source>
</evidence>
<dbReference type="Gene3D" id="3.30.950.10">
    <property type="entry name" value="Methyltransferase, Cobalt-precorrin-4 Transmethylase, Domain 2"/>
    <property type="match status" value="1"/>
</dbReference>
<name>A0ABQ5RWM4_9CHLO</name>
<keyword evidence="10" id="KW-1185">Reference proteome</keyword>
<dbReference type="Proteomes" id="UP001165090">
    <property type="component" value="Unassembled WGS sequence"/>
</dbReference>
<evidence type="ECO:0000256" key="4">
    <source>
        <dbReference type="ARBA" id="ARBA00022679"/>
    </source>
</evidence>
<protein>
    <recommendedName>
        <fullName evidence="11">Tetrapyrrole methylase domain-containing protein</fullName>
    </recommendedName>
</protein>
<evidence type="ECO:0000313" key="9">
    <source>
        <dbReference type="EMBL" id="GLI61977.1"/>
    </source>
</evidence>
<dbReference type="InterPro" id="IPR035996">
    <property type="entry name" value="4pyrrol_Methylase_sf"/>
</dbReference>
<organism evidence="9 10">
    <name type="scientific">Volvox africanus</name>
    <dbReference type="NCBI Taxonomy" id="51714"/>
    <lineage>
        <taxon>Eukaryota</taxon>
        <taxon>Viridiplantae</taxon>
        <taxon>Chlorophyta</taxon>
        <taxon>core chlorophytes</taxon>
        <taxon>Chlorophyceae</taxon>
        <taxon>CS clade</taxon>
        <taxon>Chlamydomonadales</taxon>
        <taxon>Volvocaceae</taxon>
        <taxon>Volvox</taxon>
    </lineage>
</organism>
<dbReference type="PANTHER" id="PTHR46111:SF1">
    <property type="entry name" value="RIBOSOMAL RNA SMALL SUBUNIT METHYLTRANSFERASE I"/>
    <property type="match status" value="1"/>
</dbReference>
<evidence type="ECO:0000313" key="10">
    <source>
        <dbReference type="Proteomes" id="UP001165090"/>
    </source>
</evidence>
<dbReference type="PROSITE" id="PS01296">
    <property type="entry name" value="RSMI"/>
    <property type="match status" value="1"/>
</dbReference>
<comment type="caution">
    <text evidence="9">The sequence shown here is derived from an EMBL/GenBank/DDBJ whole genome shotgun (WGS) entry which is preliminary data.</text>
</comment>
<accession>A0ABQ5RWM4</accession>
<feature type="domain" description="Tetrapyrrole methylase" evidence="7">
    <location>
        <begin position="112"/>
        <end position="312"/>
    </location>
</feature>
<dbReference type="InterPro" id="IPR014777">
    <property type="entry name" value="4pyrrole_Mease_sub1"/>
</dbReference>
<evidence type="ECO:0000259" key="7">
    <source>
        <dbReference type="Pfam" id="PF00590"/>
    </source>
</evidence>
<reference evidence="9 10" key="1">
    <citation type="journal article" date="2023" name="IScience">
        <title>Expanded male sex-determining region conserved during the evolution of homothallism in the green alga Volvox.</title>
        <authorList>
            <person name="Yamamoto K."/>
            <person name="Matsuzaki R."/>
            <person name="Mahakham W."/>
            <person name="Heman W."/>
            <person name="Sekimoto H."/>
            <person name="Kawachi M."/>
            <person name="Minakuchi Y."/>
            <person name="Toyoda A."/>
            <person name="Nozaki H."/>
        </authorList>
    </citation>
    <scope>NUCLEOTIDE SEQUENCE [LARGE SCALE GENOMIC DNA]</scope>
    <source>
        <strain evidence="9 10">NIES-4468</strain>
    </source>
</reference>
<keyword evidence="4" id="KW-0808">Transferase</keyword>